<evidence type="ECO:0000313" key="2">
    <source>
        <dbReference type="EMBL" id="KAH0577152.1"/>
    </source>
</evidence>
<evidence type="ECO:0000313" key="3">
    <source>
        <dbReference type="Proteomes" id="UP000018208"/>
    </source>
</evidence>
<protein>
    <submittedName>
        <fullName evidence="1">Uncharacterized protein</fullName>
    </submittedName>
</protein>
<dbReference type="Proteomes" id="UP000018208">
    <property type="component" value="Unassembled WGS sequence"/>
</dbReference>
<dbReference type="EMBL" id="KI546133">
    <property type="protein sequence ID" value="EST43797.1"/>
    <property type="molecule type" value="Genomic_DNA"/>
</dbReference>
<evidence type="ECO:0000313" key="1">
    <source>
        <dbReference type="EMBL" id="EST43797.1"/>
    </source>
</evidence>
<dbReference type="VEuPathDB" id="GiardiaDB:SS50377_20503"/>
<keyword evidence="3" id="KW-1185">Reference proteome</keyword>
<sequence length="133" mass="15477">MEKRWPAEQVVGFPGLDVESVEGLLGIRKTEYVFVKSAVRVRDKLEFYTGIAIQKSLTEKLLSIDTDYQIIQFMEEDGYCFEFKLDNFDSDACYGEITEFFVSKKLIISSQFREYYDFANNIIQIFCGVLKSK</sequence>
<accession>V6LGZ9</accession>
<name>V6LGZ9_9EUKA</name>
<proteinExistence type="predicted"/>
<dbReference type="EMBL" id="AUWU02000001">
    <property type="protein sequence ID" value="KAH0577152.1"/>
    <property type="molecule type" value="Genomic_DNA"/>
</dbReference>
<reference evidence="1 2" key="1">
    <citation type="journal article" date="2014" name="PLoS Genet.">
        <title>The Genome of Spironucleus salmonicida Highlights a Fish Pathogen Adapted to Fluctuating Environments.</title>
        <authorList>
            <person name="Xu F."/>
            <person name="Jerlstrom-Hultqvist J."/>
            <person name="Einarsson E."/>
            <person name="Astvaldsson A."/>
            <person name="Svard S.G."/>
            <person name="Andersson J.O."/>
        </authorList>
    </citation>
    <scope>NUCLEOTIDE SEQUENCE</scope>
    <source>
        <strain evidence="2">ATCC 50377</strain>
    </source>
</reference>
<organism evidence="1">
    <name type="scientific">Spironucleus salmonicida</name>
    <dbReference type="NCBI Taxonomy" id="348837"/>
    <lineage>
        <taxon>Eukaryota</taxon>
        <taxon>Metamonada</taxon>
        <taxon>Diplomonadida</taxon>
        <taxon>Hexamitidae</taxon>
        <taxon>Hexamitinae</taxon>
        <taxon>Spironucleus</taxon>
    </lineage>
</organism>
<gene>
    <name evidence="1" type="ORF">SS50377_16415</name>
    <name evidence="2" type="ORF">SS50377_20503</name>
</gene>
<dbReference type="AlphaFoldDB" id="V6LGZ9"/>
<reference evidence="2" key="2">
    <citation type="submission" date="2020-12" db="EMBL/GenBank/DDBJ databases">
        <title>New Spironucleus salmonicida genome in near-complete chromosomes.</title>
        <authorList>
            <person name="Xu F."/>
            <person name="Kurt Z."/>
            <person name="Jimenez-Gonzalez A."/>
            <person name="Astvaldsson A."/>
            <person name="Andersson J.O."/>
            <person name="Svard S.G."/>
        </authorList>
    </citation>
    <scope>NUCLEOTIDE SEQUENCE</scope>
    <source>
        <strain evidence="2">ATCC 50377</strain>
    </source>
</reference>